<evidence type="ECO:0000256" key="1">
    <source>
        <dbReference type="SAM" id="Phobius"/>
    </source>
</evidence>
<proteinExistence type="predicted"/>
<sequence length="101" mass="11855">MRDIFNGNIKNSKSAIIALVLFSIIMFVSGIFFLITALFYHSIESSARILLLIFTIISFAITIIYPVLAIYFVRRMDKYPHISRMFFKDYIYVDNKNKKDN</sequence>
<dbReference type="RefSeq" id="WP_406764609.1">
    <property type="nucleotide sequence ID" value="NZ_JBJHZY010000001.1"/>
</dbReference>
<accession>A0ABW8TQL2</accession>
<keyword evidence="1" id="KW-1133">Transmembrane helix</keyword>
<gene>
    <name evidence="2" type="ORF">ACJDUH_07920</name>
</gene>
<evidence type="ECO:0000313" key="3">
    <source>
        <dbReference type="Proteomes" id="UP001623661"/>
    </source>
</evidence>
<evidence type="ECO:0000313" key="2">
    <source>
        <dbReference type="EMBL" id="MFL0268026.1"/>
    </source>
</evidence>
<feature type="transmembrane region" description="Helical" evidence="1">
    <location>
        <begin position="16"/>
        <end position="43"/>
    </location>
</feature>
<comment type="caution">
    <text evidence="2">The sequence shown here is derived from an EMBL/GenBank/DDBJ whole genome shotgun (WGS) entry which is preliminary data.</text>
</comment>
<keyword evidence="3" id="KW-1185">Reference proteome</keyword>
<dbReference type="EMBL" id="JBJHZY010000001">
    <property type="protein sequence ID" value="MFL0268026.1"/>
    <property type="molecule type" value="Genomic_DNA"/>
</dbReference>
<organism evidence="2 3">
    <name type="scientific">Candidatus Clostridium radicumherbarum</name>
    <dbReference type="NCBI Taxonomy" id="3381662"/>
    <lineage>
        <taxon>Bacteria</taxon>
        <taxon>Bacillati</taxon>
        <taxon>Bacillota</taxon>
        <taxon>Clostridia</taxon>
        <taxon>Eubacteriales</taxon>
        <taxon>Clostridiaceae</taxon>
        <taxon>Clostridium</taxon>
    </lineage>
</organism>
<feature type="transmembrane region" description="Helical" evidence="1">
    <location>
        <begin position="49"/>
        <end position="73"/>
    </location>
</feature>
<name>A0ABW8TQL2_9CLOT</name>
<keyword evidence="1" id="KW-0812">Transmembrane</keyword>
<dbReference type="Proteomes" id="UP001623661">
    <property type="component" value="Unassembled WGS sequence"/>
</dbReference>
<reference evidence="2 3" key="1">
    <citation type="submission" date="2024-11" db="EMBL/GenBank/DDBJ databases">
        <authorList>
            <person name="Heng Y.C."/>
            <person name="Lim A.C.H."/>
            <person name="Lee J.K.Y."/>
            <person name="Kittelmann S."/>
        </authorList>
    </citation>
    <scope>NUCLEOTIDE SEQUENCE [LARGE SCALE GENOMIC DNA]</scope>
    <source>
        <strain evidence="2 3">WILCCON 0202</strain>
    </source>
</reference>
<protein>
    <submittedName>
        <fullName evidence="2">Uncharacterized protein</fullName>
    </submittedName>
</protein>
<keyword evidence="1" id="KW-0472">Membrane</keyword>